<gene>
    <name evidence="1" type="ORF">CF392_10630</name>
</gene>
<evidence type="ECO:0000313" key="1">
    <source>
        <dbReference type="EMBL" id="PAV25481.1"/>
    </source>
</evidence>
<accession>A0A2A2I0D3</accession>
<evidence type="ECO:0008006" key="3">
    <source>
        <dbReference type="Google" id="ProtNLM"/>
    </source>
</evidence>
<dbReference type="EMBL" id="NMPM01000059">
    <property type="protein sequence ID" value="PAV25481.1"/>
    <property type="molecule type" value="Genomic_DNA"/>
</dbReference>
<dbReference type="AlphaFoldDB" id="A0A2A2I0D3"/>
<evidence type="ECO:0000313" key="2">
    <source>
        <dbReference type="Proteomes" id="UP000218332"/>
    </source>
</evidence>
<comment type="caution">
    <text evidence="1">The sequence shown here is derived from an EMBL/GenBank/DDBJ whole genome shotgun (WGS) entry which is preliminary data.</text>
</comment>
<dbReference type="Proteomes" id="UP000218332">
    <property type="component" value="Unassembled WGS sequence"/>
</dbReference>
<organism evidence="1 2">
    <name type="scientific">Tamilnaduibacter salinus</name>
    <dbReference type="NCBI Taxonomy" id="1484056"/>
    <lineage>
        <taxon>Bacteria</taxon>
        <taxon>Pseudomonadati</taxon>
        <taxon>Pseudomonadota</taxon>
        <taxon>Gammaproteobacteria</taxon>
        <taxon>Pseudomonadales</taxon>
        <taxon>Marinobacteraceae</taxon>
        <taxon>Tamilnaduibacter</taxon>
    </lineage>
</organism>
<protein>
    <recommendedName>
        <fullName evidence="3">VWFA domain-containing protein</fullName>
    </recommendedName>
</protein>
<reference evidence="1 2" key="1">
    <citation type="submission" date="2017-07" db="EMBL/GenBank/DDBJ databases">
        <title>Tamlnaduibacter salinus (Mi-7) genome sequencing.</title>
        <authorList>
            <person name="Verma A."/>
            <person name="Krishnamurthi S."/>
        </authorList>
    </citation>
    <scope>NUCLEOTIDE SEQUENCE [LARGE SCALE GENOMIC DNA]</scope>
    <source>
        <strain evidence="1 2">Mi-7</strain>
    </source>
</reference>
<proteinExistence type="predicted"/>
<sequence>MTVIIDQTLEYDLNLKRHVHEKVLDFLDYGDRINVLTFSAYAEGRYDKLTLSGQLDQPLSEDARFDTNKVKLRKFEACMAKQRNFAVMKVNEALKSALEGGTTELPKTEILGALGNFSMSWFSMSPVEDKSVLIVSDMMENSEQISFYSNGGVKNLEPQSALMLVKDHGMLADFKGASVSVIGAGLSGKYGYLSAGTMRNLRDFWDGYFAKSNAELAGWGQPQLFTPIQ</sequence>
<keyword evidence="2" id="KW-1185">Reference proteome</keyword>
<name>A0A2A2I0D3_9GAMM</name>